<organism evidence="1 2">
    <name type="scientific">Cetraspora pellucida</name>
    <dbReference type="NCBI Taxonomy" id="1433469"/>
    <lineage>
        <taxon>Eukaryota</taxon>
        <taxon>Fungi</taxon>
        <taxon>Fungi incertae sedis</taxon>
        <taxon>Mucoromycota</taxon>
        <taxon>Glomeromycotina</taxon>
        <taxon>Glomeromycetes</taxon>
        <taxon>Diversisporales</taxon>
        <taxon>Gigasporaceae</taxon>
        <taxon>Cetraspora</taxon>
    </lineage>
</organism>
<evidence type="ECO:0000313" key="1">
    <source>
        <dbReference type="EMBL" id="CAG8779168.1"/>
    </source>
</evidence>
<dbReference type="Proteomes" id="UP000789366">
    <property type="component" value="Unassembled WGS sequence"/>
</dbReference>
<comment type="caution">
    <text evidence="1">The sequence shown here is derived from an EMBL/GenBank/DDBJ whole genome shotgun (WGS) entry which is preliminary data.</text>
</comment>
<accession>A0ACA9R713</accession>
<evidence type="ECO:0000313" key="2">
    <source>
        <dbReference type="Proteomes" id="UP000789366"/>
    </source>
</evidence>
<name>A0ACA9R713_9GLOM</name>
<dbReference type="EMBL" id="CAJVPW010059198">
    <property type="protein sequence ID" value="CAG8779168.1"/>
    <property type="molecule type" value="Genomic_DNA"/>
</dbReference>
<feature type="non-terminal residue" evidence="1">
    <location>
        <position position="1"/>
    </location>
</feature>
<keyword evidence="2" id="KW-1185">Reference proteome</keyword>
<protein>
    <submittedName>
        <fullName evidence="1">4723_t:CDS:1</fullName>
    </submittedName>
</protein>
<sequence length="148" mass="17436">ETYETRIESFQQDLLKWLQKINKTIRQGNEDLFQKENDNEMVFHEKQESLKCLEKRINELQSMIEQKFSKSTLEGLFNHEFSQLKELFQDSTDVDEMTTDTSDLDLTHDDSTLAIPNKIYKCSEALCSDFTEFTKVSDYPDSDLKELT</sequence>
<proteinExistence type="predicted"/>
<feature type="non-terminal residue" evidence="1">
    <location>
        <position position="148"/>
    </location>
</feature>
<gene>
    <name evidence="1" type="ORF">SPELUC_LOCUS16279</name>
</gene>
<reference evidence="1" key="1">
    <citation type="submission" date="2021-06" db="EMBL/GenBank/DDBJ databases">
        <authorList>
            <person name="Kallberg Y."/>
            <person name="Tangrot J."/>
            <person name="Rosling A."/>
        </authorList>
    </citation>
    <scope>NUCLEOTIDE SEQUENCE</scope>
    <source>
        <strain evidence="1">28 12/20/2015</strain>
    </source>
</reference>